<proteinExistence type="predicted"/>
<sequence length="86" mass="9751">MLLAVLEKVHQRPDGQQGCQQDQRKCILLYELGKITSHHHSKQNGAPFELGYFSPSPYSRANPFHGDPSSYSQYIPQEKMFSGWGA</sequence>
<dbReference type="KEGG" id="ppd:Ppro_2678"/>
<protein>
    <submittedName>
        <fullName evidence="1">Uncharacterized protein</fullName>
    </submittedName>
</protein>
<dbReference type="EMBL" id="CP000482">
    <property type="protein sequence ID" value="ABL00282.1"/>
    <property type="molecule type" value="Genomic_DNA"/>
</dbReference>
<organism evidence="1 2">
    <name type="scientific">Pelobacter propionicus (strain DSM 2379 / NBRC 103807 / OttBd1)</name>
    <dbReference type="NCBI Taxonomy" id="338966"/>
    <lineage>
        <taxon>Bacteria</taxon>
        <taxon>Pseudomonadati</taxon>
        <taxon>Thermodesulfobacteriota</taxon>
        <taxon>Desulfuromonadia</taxon>
        <taxon>Desulfuromonadales</taxon>
        <taxon>Desulfuromonadaceae</taxon>
        <taxon>Pelobacter</taxon>
    </lineage>
</organism>
<name>A1ASG1_PELPD</name>
<reference evidence="1 2" key="1">
    <citation type="submission" date="2006-10" db="EMBL/GenBank/DDBJ databases">
        <title>Complete sequence of chromosome of Pelobacter propionicus DSM 2379.</title>
        <authorList>
            <consortium name="US DOE Joint Genome Institute"/>
            <person name="Copeland A."/>
            <person name="Lucas S."/>
            <person name="Lapidus A."/>
            <person name="Barry K."/>
            <person name="Detter J.C."/>
            <person name="Glavina del Rio T."/>
            <person name="Hammon N."/>
            <person name="Israni S."/>
            <person name="Dalin E."/>
            <person name="Tice H."/>
            <person name="Pitluck S."/>
            <person name="Saunders E."/>
            <person name="Brettin T."/>
            <person name="Bruce D."/>
            <person name="Han C."/>
            <person name="Tapia R."/>
            <person name="Schmutz J."/>
            <person name="Larimer F."/>
            <person name="Land M."/>
            <person name="Hauser L."/>
            <person name="Kyrpides N."/>
            <person name="Kim E."/>
            <person name="Lovley D."/>
            <person name="Richardson P."/>
        </authorList>
    </citation>
    <scope>NUCLEOTIDE SEQUENCE [LARGE SCALE GENOMIC DNA]</scope>
    <source>
        <strain evidence="2">DSM 2379 / NBRC 103807 / OttBd1</strain>
    </source>
</reference>
<evidence type="ECO:0000313" key="1">
    <source>
        <dbReference type="EMBL" id="ABL00282.1"/>
    </source>
</evidence>
<dbReference type="HOGENOM" id="CLU_2495120_0_0_7"/>
<dbReference type="Proteomes" id="UP000006732">
    <property type="component" value="Chromosome"/>
</dbReference>
<dbReference type="AlphaFoldDB" id="A1ASG1"/>
<keyword evidence="2" id="KW-1185">Reference proteome</keyword>
<dbReference type="STRING" id="338966.Ppro_2678"/>
<evidence type="ECO:0000313" key="2">
    <source>
        <dbReference type="Proteomes" id="UP000006732"/>
    </source>
</evidence>
<accession>A1ASG1</accession>
<gene>
    <name evidence="1" type="ordered locus">Ppro_2678</name>
</gene>